<dbReference type="CDD" id="cd00383">
    <property type="entry name" value="trans_reg_C"/>
    <property type="match status" value="1"/>
</dbReference>
<dbReference type="RefSeq" id="WP_104145294.1">
    <property type="nucleotide sequence ID" value="NZ_PREU01000014.1"/>
</dbReference>
<proteinExistence type="predicted"/>
<dbReference type="Pfam" id="PF08447">
    <property type="entry name" value="PAS_3"/>
    <property type="match status" value="1"/>
</dbReference>
<dbReference type="InterPro" id="IPR001867">
    <property type="entry name" value="OmpR/PhoB-type_DNA-bd"/>
</dbReference>
<dbReference type="Gene3D" id="1.10.10.10">
    <property type="entry name" value="Winged helix-like DNA-binding domain superfamily/Winged helix DNA-binding domain"/>
    <property type="match status" value="1"/>
</dbReference>
<name>A0A2S5GKI6_9BURK</name>
<sequence>MSATPPADLMPMLLDAVCVVSESGVFLSVTGACEQIFGYTPQEMVGRPMMDLICEADRPATLAAVDQLMSGKLQYDFENRYVRKDGRLVHIMWSARWYPDKQIRVAVARDVSERYVQHAALEDKLAPAQPQPWQLCDSPPCLVPPGASPIPLSHQDYTVLATLAAHHQGASRRAIVEALGKDYWTYDRRSLDTQMRRLRRKVEQACDRELPVATLRGMGYRFYDPIESRRRDEVARLV</sequence>
<dbReference type="SMART" id="SM00862">
    <property type="entry name" value="Trans_reg_C"/>
    <property type="match status" value="1"/>
</dbReference>
<evidence type="ECO:0000256" key="1">
    <source>
        <dbReference type="ARBA" id="ARBA00023125"/>
    </source>
</evidence>
<dbReference type="SUPFAM" id="SSF46894">
    <property type="entry name" value="C-terminal effector domain of the bipartite response regulators"/>
    <property type="match status" value="1"/>
</dbReference>
<gene>
    <name evidence="3" type="ORF">C4E15_25010</name>
</gene>
<dbReference type="CDD" id="cd00130">
    <property type="entry name" value="PAS"/>
    <property type="match status" value="1"/>
</dbReference>
<evidence type="ECO:0000313" key="4">
    <source>
        <dbReference type="Proteomes" id="UP000239990"/>
    </source>
</evidence>
<dbReference type="GO" id="GO:0000160">
    <property type="term" value="P:phosphorelay signal transduction system"/>
    <property type="evidence" value="ECO:0007669"/>
    <property type="project" value="InterPro"/>
</dbReference>
<evidence type="ECO:0000259" key="2">
    <source>
        <dbReference type="PROSITE" id="PS50112"/>
    </source>
</evidence>
<dbReference type="GO" id="GO:0003677">
    <property type="term" value="F:DNA binding"/>
    <property type="evidence" value="ECO:0007669"/>
    <property type="project" value="UniProtKB-KW"/>
</dbReference>
<organism evidence="3 4">
    <name type="scientific">Achromobacter spanius</name>
    <dbReference type="NCBI Taxonomy" id="217203"/>
    <lineage>
        <taxon>Bacteria</taxon>
        <taxon>Pseudomonadati</taxon>
        <taxon>Pseudomonadota</taxon>
        <taxon>Betaproteobacteria</taxon>
        <taxon>Burkholderiales</taxon>
        <taxon>Alcaligenaceae</taxon>
        <taxon>Achromobacter</taxon>
    </lineage>
</organism>
<dbReference type="GO" id="GO:0016301">
    <property type="term" value="F:kinase activity"/>
    <property type="evidence" value="ECO:0007669"/>
    <property type="project" value="UniProtKB-KW"/>
</dbReference>
<dbReference type="GO" id="GO:0006355">
    <property type="term" value="P:regulation of DNA-templated transcription"/>
    <property type="evidence" value="ECO:0007669"/>
    <property type="project" value="InterPro"/>
</dbReference>
<protein>
    <submittedName>
        <fullName evidence="3">Histidine kinase</fullName>
    </submittedName>
</protein>
<dbReference type="Gene3D" id="3.30.450.20">
    <property type="entry name" value="PAS domain"/>
    <property type="match status" value="1"/>
</dbReference>
<comment type="caution">
    <text evidence="3">The sequence shown here is derived from an EMBL/GenBank/DDBJ whole genome shotgun (WGS) entry which is preliminary data.</text>
</comment>
<dbReference type="NCBIfam" id="TIGR00229">
    <property type="entry name" value="sensory_box"/>
    <property type="match status" value="1"/>
</dbReference>
<keyword evidence="1" id="KW-0238">DNA-binding</keyword>
<dbReference type="SMART" id="SM00091">
    <property type="entry name" value="PAS"/>
    <property type="match status" value="1"/>
</dbReference>
<dbReference type="Pfam" id="PF00486">
    <property type="entry name" value="Trans_reg_C"/>
    <property type="match status" value="1"/>
</dbReference>
<dbReference type="AlphaFoldDB" id="A0A2S5GKI6"/>
<dbReference type="OrthoDB" id="5571399at2"/>
<keyword evidence="3" id="KW-0808">Transferase</keyword>
<dbReference type="SUPFAM" id="SSF55785">
    <property type="entry name" value="PYP-like sensor domain (PAS domain)"/>
    <property type="match status" value="1"/>
</dbReference>
<dbReference type="InterPro" id="IPR016032">
    <property type="entry name" value="Sig_transdc_resp-reg_C-effctor"/>
</dbReference>
<dbReference type="InterPro" id="IPR036388">
    <property type="entry name" value="WH-like_DNA-bd_sf"/>
</dbReference>
<dbReference type="Proteomes" id="UP000239990">
    <property type="component" value="Unassembled WGS sequence"/>
</dbReference>
<reference evidence="3 4" key="1">
    <citation type="submission" date="2018-02" db="EMBL/GenBank/DDBJ databases">
        <title>Draft Genome of Achromobacter spanius stain 6.</title>
        <authorList>
            <person name="Gunasekera T.S."/>
            <person name="Radwan O."/>
            <person name="Ruiz O.N."/>
        </authorList>
    </citation>
    <scope>NUCLEOTIDE SEQUENCE [LARGE SCALE GENOMIC DNA]</scope>
    <source>
        <strain evidence="3 4">6</strain>
    </source>
</reference>
<accession>A0A2S5GKI6</accession>
<dbReference type="InterPro" id="IPR035965">
    <property type="entry name" value="PAS-like_dom_sf"/>
</dbReference>
<dbReference type="EMBL" id="PREU01000014">
    <property type="protein sequence ID" value="PPA73590.1"/>
    <property type="molecule type" value="Genomic_DNA"/>
</dbReference>
<dbReference type="InterPro" id="IPR013655">
    <property type="entry name" value="PAS_fold_3"/>
</dbReference>
<dbReference type="PROSITE" id="PS50112">
    <property type="entry name" value="PAS"/>
    <property type="match status" value="1"/>
</dbReference>
<keyword evidence="3" id="KW-0418">Kinase</keyword>
<evidence type="ECO:0000313" key="3">
    <source>
        <dbReference type="EMBL" id="PPA73590.1"/>
    </source>
</evidence>
<dbReference type="InterPro" id="IPR000014">
    <property type="entry name" value="PAS"/>
</dbReference>
<feature type="domain" description="PAS" evidence="2">
    <location>
        <begin position="15"/>
        <end position="72"/>
    </location>
</feature>